<protein>
    <recommendedName>
        <fullName evidence="3">C2H2-type domain-containing protein</fullName>
    </recommendedName>
</protein>
<dbReference type="AlphaFoldDB" id="A0AAV1LBH5"/>
<dbReference type="GO" id="GO:0008270">
    <property type="term" value="F:zinc ion binding"/>
    <property type="evidence" value="ECO:0007669"/>
    <property type="project" value="UniProtKB-KW"/>
</dbReference>
<dbReference type="Gene3D" id="3.30.160.60">
    <property type="entry name" value="Classic Zinc Finger"/>
    <property type="match status" value="1"/>
</dbReference>
<keyword evidence="1" id="KW-0479">Metal-binding</keyword>
<comment type="caution">
    <text evidence="4">The sequence shown here is derived from an EMBL/GenBank/DDBJ whole genome shotgun (WGS) entry which is preliminary data.</text>
</comment>
<feature type="region of interest" description="Disordered" evidence="2">
    <location>
        <begin position="31"/>
        <end position="53"/>
    </location>
</feature>
<organism evidence="4 5">
    <name type="scientific">Parnassius mnemosyne</name>
    <name type="common">clouded apollo</name>
    <dbReference type="NCBI Taxonomy" id="213953"/>
    <lineage>
        <taxon>Eukaryota</taxon>
        <taxon>Metazoa</taxon>
        <taxon>Ecdysozoa</taxon>
        <taxon>Arthropoda</taxon>
        <taxon>Hexapoda</taxon>
        <taxon>Insecta</taxon>
        <taxon>Pterygota</taxon>
        <taxon>Neoptera</taxon>
        <taxon>Endopterygota</taxon>
        <taxon>Lepidoptera</taxon>
        <taxon>Glossata</taxon>
        <taxon>Ditrysia</taxon>
        <taxon>Papilionoidea</taxon>
        <taxon>Papilionidae</taxon>
        <taxon>Parnassiinae</taxon>
        <taxon>Parnassini</taxon>
        <taxon>Parnassius</taxon>
        <taxon>Driopa</taxon>
    </lineage>
</organism>
<name>A0AAV1LBH5_9NEOP</name>
<gene>
    <name evidence="4" type="ORF">PARMNEM_LOCUS12356</name>
</gene>
<dbReference type="PROSITE" id="PS50157">
    <property type="entry name" value="ZINC_FINGER_C2H2_2"/>
    <property type="match status" value="1"/>
</dbReference>
<keyword evidence="5" id="KW-1185">Reference proteome</keyword>
<evidence type="ECO:0000256" key="1">
    <source>
        <dbReference type="PROSITE-ProRule" id="PRU00042"/>
    </source>
</evidence>
<dbReference type="PROSITE" id="PS00028">
    <property type="entry name" value="ZINC_FINGER_C2H2_1"/>
    <property type="match status" value="3"/>
</dbReference>
<keyword evidence="1" id="KW-0862">Zinc</keyword>
<feature type="compositionally biased region" description="Basic residues" evidence="2">
    <location>
        <begin position="39"/>
        <end position="53"/>
    </location>
</feature>
<evidence type="ECO:0000313" key="4">
    <source>
        <dbReference type="EMBL" id="CAK1592379.1"/>
    </source>
</evidence>
<evidence type="ECO:0000256" key="2">
    <source>
        <dbReference type="SAM" id="MobiDB-lite"/>
    </source>
</evidence>
<dbReference type="EMBL" id="CAVLGL010000087">
    <property type="protein sequence ID" value="CAK1592379.1"/>
    <property type="molecule type" value="Genomic_DNA"/>
</dbReference>
<reference evidence="4 5" key="1">
    <citation type="submission" date="2023-11" db="EMBL/GenBank/DDBJ databases">
        <authorList>
            <person name="Hedman E."/>
            <person name="Englund M."/>
            <person name="Stromberg M."/>
            <person name="Nyberg Akerstrom W."/>
            <person name="Nylinder S."/>
            <person name="Jareborg N."/>
            <person name="Kallberg Y."/>
            <person name="Kronander E."/>
        </authorList>
    </citation>
    <scope>NUCLEOTIDE SEQUENCE [LARGE SCALE GENOMIC DNA]</scope>
</reference>
<dbReference type="SMART" id="SM00355">
    <property type="entry name" value="ZnF_C2H2"/>
    <property type="match status" value="3"/>
</dbReference>
<accession>A0AAV1LBH5</accession>
<keyword evidence="1" id="KW-0863">Zinc-finger</keyword>
<evidence type="ECO:0000259" key="3">
    <source>
        <dbReference type="PROSITE" id="PS50157"/>
    </source>
</evidence>
<evidence type="ECO:0000313" key="5">
    <source>
        <dbReference type="Proteomes" id="UP001314205"/>
    </source>
</evidence>
<dbReference type="InterPro" id="IPR013087">
    <property type="entry name" value="Znf_C2H2_type"/>
</dbReference>
<sequence length="695" mass="78949">MSSKSEMLGLRKALYKCDICGRRLMSAKSFKNHQDLAHKERRKRKSAVKKKKNVRRAKIVFGKVKISASPRQKNIVSRRPKAAKATVKDNDGSAAILSNPVDVSNVEYECPICMKIFPAYFSASMHIQKNHCTQVKYVAKSKTNTRKSKDLLEPLLKEICMKCNQRISATGSHICSEIVDENEMISNMNYTCSGCNQQFTSLILFDLHVIKFHGNGVETMFIPNMNEFLAWKKEVEKKTKVKYALLEKYKSKKIYHCTFSPYDRNFYNSNTIYCCPATISVQEFSEGVQVQFHTEHFGHACDAYVITEKYRKYSLTSLLQNTDVYATIDNPNVNKKDLYFQFQRLMECIVVNAGKLNVEALKVLYGRALAMTFVLNNYIEDTDLSYSFMNNIIWELGNLENKQGTENNSLLYPNKPPDPPILRQFVSPQPKQADHNMQSTQNVMMMSVINDPNKISRRFNIPHKLADQNEPFPQNSILMSMLNAPNKINEFFNLTHPVMSKTQSELNSKKELNMEKILNSSTQEIPSNVPSALYTKEIRYVRAPVPQNPPSMSIVVAKEFGKEVIYVPAFPLNMPPVVAGKEIRYVPVAAPLNVSCSADDVAGREIRHISLPQNMPSGVVDDKETRQVAVPLPPNTLTASSCKEIGQVPGPESSKFKEKKLGPPSFSDSYKDFVSKYSYKCPSSTTNNRTKYFHH</sequence>
<feature type="domain" description="C2H2-type" evidence="3">
    <location>
        <begin position="15"/>
        <end position="43"/>
    </location>
</feature>
<dbReference type="Proteomes" id="UP001314205">
    <property type="component" value="Unassembled WGS sequence"/>
</dbReference>
<proteinExistence type="predicted"/>